<evidence type="ECO:0000313" key="14">
    <source>
        <dbReference type="Proteomes" id="UP000184148"/>
    </source>
</evidence>
<dbReference type="GO" id="GO:0033499">
    <property type="term" value="P:galactose catabolic process via UDP-galactose, Leloir pathway"/>
    <property type="evidence" value="ECO:0007669"/>
    <property type="project" value="TreeGrafter"/>
</dbReference>
<protein>
    <recommendedName>
        <fullName evidence="6 11">UDP-glucose 4-epimerase</fullName>
        <ecNumber evidence="5 11">5.1.3.2</ecNumber>
    </recommendedName>
</protein>
<dbReference type="EMBL" id="FQUY01000006">
    <property type="protein sequence ID" value="SHE78397.1"/>
    <property type="molecule type" value="Genomic_DNA"/>
</dbReference>
<comment type="catalytic activity">
    <reaction evidence="1 11">
        <text>UDP-alpha-D-glucose = UDP-alpha-D-galactose</text>
        <dbReference type="Rhea" id="RHEA:22168"/>
        <dbReference type="ChEBI" id="CHEBI:58885"/>
        <dbReference type="ChEBI" id="CHEBI:66914"/>
        <dbReference type="EC" id="5.1.3.2"/>
    </reaction>
</comment>
<evidence type="ECO:0000256" key="2">
    <source>
        <dbReference type="ARBA" id="ARBA00001911"/>
    </source>
</evidence>
<evidence type="ECO:0000256" key="8">
    <source>
        <dbReference type="ARBA" id="ARBA00023144"/>
    </source>
</evidence>
<dbReference type="Gene3D" id="3.90.25.10">
    <property type="entry name" value="UDP-galactose 4-epimerase, domain 1"/>
    <property type="match status" value="1"/>
</dbReference>
<dbReference type="PANTHER" id="PTHR43725">
    <property type="entry name" value="UDP-GLUCOSE 4-EPIMERASE"/>
    <property type="match status" value="1"/>
</dbReference>
<evidence type="ECO:0000256" key="1">
    <source>
        <dbReference type="ARBA" id="ARBA00000083"/>
    </source>
</evidence>
<evidence type="ECO:0000256" key="6">
    <source>
        <dbReference type="ARBA" id="ARBA00018569"/>
    </source>
</evidence>
<comment type="subunit">
    <text evidence="11">Homodimer.</text>
</comment>
<evidence type="ECO:0000256" key="3">
    <source>
        <dbReference type="ARBA" id="ARBA00004947"/>
    </source>
</evidence>
<keyword evidence="14" id="KW-1185">Reference proteome</keyword>
<evidence type="ECO:0000256" key="7">
    <source>
        <dbReference type="ARBA" id="ARBA00023027"/>
    </source>
</evidence>
<keyword evidence="10 11" id="KW-0119">Carbohydrate metabolism</keyword>
<evidence type="ECO:0000256" key="9">
    <source>
        <dbReference type="ARBA" id="ARBA00023235"/>
    </source>
</evidence>
<dbReference type="SUPFAM" id="SSF51735">
    <property type="entry name" value="NAD(P)-binding Rossmann-fold domains"/>
    <property type="match status" value="1"/>
</dbReference>
<keyword evidence="7 11" id="KW-0520">NAD</keyword>
<dbReference type="CDD" id="cd05247">
    <property type="entry name" value="UDP_G4E_1_SDR_e"/>
    <property type="match status" value="1"/>
</dbReference>
<organism evidence="13 14">
    <name type="scientific">Desulforamulus putei DSM 12395</name>
    <dbReference type="NCBI Taxonomy" id="1121429"/>
    <lineage>
        <taxon>Bacteria</taxon>
        <taxon>Bacillati</taxon>
        <taxon>Bacillota</taxon>
        <taxon>Clostridia</taxon>
        <taxon>Eubacteriales</taxon>
        <taxon>Peptococcaceae</taxon>
        <taxon>Desulforamulus</taxon>
    </lineage>
</organism>
<comment type="pathway">
    <text evidence="3 11">Carbohydrate metabolism; galactose metabolism.</text>
</comment>
<accession>A0A1M4WB10</accession>
<dbReference type="InterPro" id="IPR036291">
    <property type="entry name" value="NAD(P)-bd_dom_sf"/>
</dbReference>
<proteinExistence type="inferred from homology"/>
<gene>
    <name evidence="13" type="ORF">SAMN02745133_01122</name>
</gene>
<dbReference type="Proteomes" id="UP000184148">
    <property type="component" value="Unassembled WGS sequence"/>
</dbReference>
<dbReference type="UniPathway" id="UPA00214"/>
<sequence>MKIRKAVHMNILVCGGAGYIGSHVVRQLQNRGYEVLVLDNLVNGHLSAIGNTPFVKADIMNKRALQQVFDQNRIDAVMHFAAFSIVGESVKRPDLYYRNNVAGTLNLIQTMLENGVNKLIFSSTAAVYGEPGEIPISEDHCTKPTNPYGATKLAVEEMLKWFSQAYGLNYISLRYFNAAGADEAGDIGEDHNPETHLIPLALKTALGLLPEVKIFGTDYPTPDGTCIRDYIHVNDLANAHILALQSLVSGGKSTVYNLGNGSGFSVRDIIKTAQKVTGKLIRVVEAPRRAGDPAVLVASAEKIKRELGWQPQFRDIHQIISSAWHWHCRHGKES</sequence>
<name>A0A1M4WB10_9FIRM</name>
<keyword evidence="8" id="KW-0299">Galactose metabolism</keyword>
<evidence type="ECO:0000256" key="11">
    <source>
        <dbReference type="RuleBase" id="RU366046"/>
    </source>
</evidence>
<dbReference type="NCBIfam" id="TIGR01179">
    <property type="entry name" value="galE"/>
    <property type="match status" value="1"/>
</dbReference>
<dbReference type="Gene3D" id="3.40.50.720">
    <property type="entry name" value="NAD(P)-binding Rossmann-like Domain"/>
    <property type="match status" value="1"/>
</dbReference>
<dbReference type="EC" id="5.1.3.2" evidence="5 11"/>
<feature type="domain" description="NAD-dependent epimerase/dehydratase" evidence="12">
    <location>
        <begin position="11"/>
        <end position="259"/>
    </location>
</feature>
<evidence type="ECO:0000256" key="4">
    <source>
        <dbReference type="ARBA" id="ARBA00007637"/>
    </source>
</evidence>
<dbReference type="PANTHER" id="PTHR43725:SF53">
    <property type="entry name" value="UDP-ARABINOSE 4-EPIMERASE 1"/>
    <property type="match status" value="1"/>
</dbReference>
<evidence type="ECO:0000313" key="13">
    <source>
        <dbReference type="EMBL" id="SHE78397.1"/>
    </source>
</evidence>
<evidence type="ECO:0000259" key="12">
    <source>
        <dbReference type="Pfam" id="PF01370"/>
    </source>
</evidence>
<dbReference type="Pfam" id="PF01370">
    <property type="entry name" value="Epimerase"/>
    <property type="match status" value="1"/>
</dbReference>
<keyword evidence="9 11" id="KW-0413">Isomerase</keyword>
<dbReference type="AlphaFoldDB" id="A0A1M4WB10"/>
<evidence type="ECO:0000256" key="5">
    <source>
        <dbReference type="ARBA" id="ARBA00013189"/>
    </source>
</evidence>
<dbReference type="InterPro" id="IPR005886">
    <property type="entry name" value="UDP_G4E"/>
</dbReference>
<dbReference type="STRING" id="1121429.SAMN02745133_01122"/>
<reference evidence="14" key="1">
    <citation type="submission" date="2016-11" db="EMBL/GenBank/DDBJ databases">
        <authorList>
            <person name="Varghese N."/>
            <person name="Submissions S."/>
        </authorList>
    </citation>
    <scope>NUCLEOTIDE SEQUENCE [LARGE SCALE GENOMIC DNA]</scope>
    <source>
        <strain evidence="14">DSM 12395</strain>
    </source>
</reference>
<comment type="cofactor">
    <cofactor evidence="2 11">
        <name>NAD(+)</name>
        <dbReference type="ChEBI" id="CHEBI:57540"/>
    </cofactor>
</comment>
<comment type="similarity">
    <text evidence="4 11">Belongs to the NAD(P)-dependent epimerase/dehydratase family.</text>
</comment>
<evidence type="ECO:0000256" key="10">
    <source>
        <dbReference type="ARBA" id="ARBA00023277"/>
    </source>
</evidence>
<dbReference type="GO" id="GO:0003978">
    <property type="term" value="F:UDP-glucose 4-epimerase activity"/>
    <property type="evidence" value="ECO:0007669"/>
    <property type="project" value="UniProtKB-UniRule"/>
</dbReference>
<dbReference type="InterPro" id="IPR001509">
    <property type="entry name" value="Epimerase_deHydtase"/>
</dbReference>